<evidence type="ECO:0000256" key="3">
    <source>
        <dbReference type="PROSITE-ProRule" id="PRU00023"/>
    </source>
</evidence>
<dbReference type="Proteomes" id="UP000799770">
    <property type="component" value="Unassembled WGS sequence"/>
</dbReference>
<dbReference type="PROSITE" id="PS50297">
    <property type="entry name" value="ANK_REP_REGION"/>
    <property type="match status" value="1"/>
</dbReference>
<dbReference type="PANTHER" id="PTHR24171">
    <property type="entry name" value="ANKYRIN REPEAT DOMAIN-CONTAINING PROTEIN 39-RELATED"/>
    <property type="match status" value="1"/>
</dbReference>
<organism evidence="4 5">
    <name type="scientific">Lophiotrema nucula</name>
    <dbReference type="NCBI Taxonomy" id="690887"/>
    <lineage>
        <taxon>Eukaryota</taxon>
        <taxon>Fungi</taxon>
        <taxon>Dikarya</taxon>
        <taxon>Ascomycota</taxon>
        <taxon>Pezizomycotina</taxon>
        <taxon>Dothideomycetes</taxon>
        <taxon>Pleosporomycetidae</taxon>
        <taxon>Pleosporales</taxon>
        <taxon>Lophiotremataceae</taxon>
        <taxon>Lophiotrema</taxon>
    </lineage>
</organism>
<dbReference type="Pfam" id="PF00023">
    <property type="entry name" value="Ank"/>
    <property type="match status" value="1"/>
</dbReference>
<dbReference type="Gene3D" id="1.25.40.20">
    <property type="entry name" value="Ankyrin repeat-containing domain"/>
    <property type="match status" value="1"/>
</dbReference>
<dbReference type="EMBL" id="ML977342">
    <property type="protein sequence ID" value="KAF2109447.1"/>
    <property type="molecule type" value="Genomic_DNA"/>
</dbReference>
<dbReference type="PANTHER" id="PTHR24171:SF9">
    <property type="entry name" value="ANKYRIN REPEAT DOMAIN-CONTAINING PROTEIN 39"/>
    <property type="match status" value="1"/>
</dbReference>
<dbReference type="AlphaFoldDB" id="A0A6A5YSK8"/>
<evidence type="ECO:0000313" key="5">
    <source>
        <dbReference type="Proteomes" id="UP000799770"/>
    </source>
</evidence>
<proteinExistence type="predicted"/>
<evidence type="ECO:0000256" key="1">
    <source>
        <dbReference type="ARBA" id="ARBA00022737"/>
    </source>
</evidence>
<keyword evidence="5" id="KW-1185">Reference proteome</keyword>
<keyword evidence="1" id="KW-0677">Repeat</keyword>
<gene>
    <name evidence="4" type="ORF">BDV96DRAFT_585610</name>
</gene>
<sequence>MVLSQYGHNSHGEDIKVHPYPFLGSRQEVEHVNRYDRDGYTPLLSFVRIALAKQPPESEAFITSHITNLITLGANVNSRSRNGDSALHWAAQQRLPEVMECLIRAGANINATNDSGQRPIDYISQALQLELAGSATANILGQTLKCAVVLLDHDAESNISSQIEGSHGIRLEGRNGAKLTVARKASSS</sequence>
<name>A0A6A5YSK8_9PLEO</name>
<protein>
    <submittedName>
        <fullName evidence="4">Uncharacterized protein</fullName>
    </submittedName>
</protein>
<accession>A0A6A5YSK8</accession>
<dbReference type="OrthoDB" id="3799462at2759"/>
<evidence type="ECO:0000256" key="2">
    <source>
        <dbReference type="ARBA" id="ARBA00023043"/>
    </source>
</evidence>
<dbReference type="InterPro" id="IPR036770">
    <property type="entry name" value="Ankyrin_rpt-contain_sf"/>
</dbReference>
<feature type="repeat" description="ANK" evidence="3">
    <location>
        <begin position="82"/>
        <end position="114"/>
    </location>
</feature>
<reference evidence="4" key="1">
    <citation type="journal article" date="2020" name="Stud. Mycol.">
        <title>101 Dothideomycetes genomes: a test case for predicting lifestyles and emergence of pathogens.</title>
        <authorList>
            <person name="Haridas S."/>
            <person name="Albert R."/>
            <person name="Binder M."/>
            <person name="Bloem J."/>
            <person name="Labutti K."/>
            <person name="Salamov A."/>
            <person name="Andreopoulos B."/>
            <person name="Baker S."/>
            <person name="Barry K."/>
            <person name="Bills G."/>
            <person name="Bluhm B."/>
            <person name="Cannon C."/>
            <person name="Castanera R."/>
            <person name="Culley D."/>
            <person name="Daum C."/>
            <person name="Ezra D."/>
            <person name="Gonzalez J."/>
            <person name="Henrissat B."/>
            <person name="Kuo A."/>
            <person name="Liang C."/>
            <person name="Lipzen A."/>
            <person name="Lutzoni F."/>
            <person name="Magnuson J."/>
            <person name="Mondo S."/>
            <person name="Nolan M."/>
            <person name="Ohm R."/>
            <person name="Pangilinan J."/>
            <person name="Park H.-J."/>
            <person name="Ramirez L."/>
            <person name="Alfaro M."/>
            <person name="Sun H."/>
            <person name="Tritt A."/>
            <person name="Yoshinaga Y."/>
            <person name="Zwiers L.-H."/>
            <person name="Turgeon B."/>
            <person name="Goodwin S."/>
            <person name="Spatafora J."/>
            <person name="Crous P."/>
            <person name="Grigoriev I."/>
        </authorList>
    </citation>
    <scope>NUCLEOTIDE SEQUENCE</scope>
    <source>
        <strain evidence="4">CBS 627.86</strain>
    </source>
</reference>
<evidence type="ECO:0000313" key="4">
    <source>
        <dbReference type="EMBL" id="KAF2109447.1"/>
    </source>
</evidence>
<dbReference type="SUPFAM" id="SSF48403">
    <property type="entry name" value="Ankyrin repeat"/>
    <property type="match status" value="1"/>
</dbReference>
<keyword evidence="2 3" id="KW-0040">ANK repeat</keyword>
<dbReference type="SMART" id="SM00248">
    <property type="entry name" value="ANK"/>
    <property type="match status" value="1"/>
</dbReference>
<dbReference type="PROSITE" id="PS50088">
    <property type="entry name" value="ANK_REPEAT"/>
    <property type="match status" value="1"/>
</dbReference>
<dbReference type="InterPro" id="IPR002110">
    <property type="entry name" value="Ankyrin_rpt"/>
</dbReference>